<name>A0A6I6IQD8_9RHOB</name>
<dbReference type="EMBL" id="CP034348">
    <property type="protein sequence ID" value="QGX99390.1"/>
    <property type="molecule type" value="Genomic_DNA"/>
</dbReference>
<dbReference type="KEGG" id="rom:EI983_14410"/>
<dbReference type="AlphaFoldDB" id="A0A6I6IQD8"/>
<protein>
    <submittedName>
        <fullName evidence="1">DUF1045 domain-containing protein</fullName>
    </submittedName>
</protein>
<sequence length="229" mass="25250">MAAAARTYKRYALYVTPDGAPWARVAQAWLEAELSDLPALPQPLSEITAAPRRYGLHGTIVPPFFPASPDTGLPALHAAVKHFCATHEPICTTGLRITQLGRFLALTPEKDSPALRLFASAALELCDPFRAPLSQADLQHHLAKGLSPAQEALLRRWGYPYVRDAFRFHITLTSRLPKRDLPAIRALLEARLAPLLPAQWSVDHLSLMGEDAEGRFHLIERFALGCQPA</sequence>
<dbReference type="OrthoDB" id="4954742at2"/>
<gene>
    <name evidence="1" type="ORF">EI983_14410</name>
</gene>
<keyword evidence="2" id="KW-1185">Reference proteome</keyword>
<dbReference type="InterPro" id="IPR009389">
    <property type="entry name" value="DUF1045"/>
</dbReference>
<dbReference type="Gene3D" id="3.90.1140.10">
    <property type="entry name" value="Cyclic phosphodiesterase"/>
    <property type="match status" value="1"/>
</dbReference>
<dbReference type="Pfam" id="PF06299">
    <property type="entry name" value="DUF1045"/>
    <property type="match status" value="1"/>
</dbReference>
<accession>A0A6I6IQD8</accession>
<proteinExistence type="predicted"/>
<evidence type="ECO:0000313" key="1">
    <source>
        <dbReference type="EMBL" id="QGX99390.1"/>
    </source>
</evidence>
<dbReference type="Proteomes" id="UP000428330">
    <property type="component" value="Chromosome"/>
</dbReference>
<reference evidence="2" key="1">
    <citation type="submission" date="2018-12" db="EMBL/GenBank/DDBJ databases">
        <title>Complete genome sequence of Roseovarius sp. MME-070.</title>
        <authorList>
            <person name="Nam Y.-D."/>
            <person name="Kang J."/>
            <person name="Chung W.-H."/>
            <person name="Park Y.S."/>
        </authorList>
    </citation>
    <scope>NUCLEOTIDE SEQUENCE [LARGE SCALE GENOMIC DNA]</scope>
    <source>
        <strain evidence="2">MME-070</strain>
    </source>
</reference>
<dbReference type="RefSeq" id="WP_157708072.1">
    <property type="nucleotide sequence ID" value="NZ_CP034348.1"/>
</dbReference>
<evidence type="ECO:0000313" key="2">
    <source>
        <dbReference type="Proteomes" id="UP000428330"/>
    </source>
</evidence>
<organism evidence="1 2">
    <name type="scientific">Roseovarius faecimaris</name>
    <dbReference type="NCBI Taxonomy" id="2494550"/>
    <lineage>
        <taxon>Bacteria</taxon>
        <taxon>Pseudomonadati</taxon>
        <taxon>Pseudomonadota</taxon>
        <taxon>Alphaproteobacteria</taxon>
        <taxon>Rhodobacterales</taxon>
        <taxon>Roseobacteraceae</taxon>
        <taxon>Roseovarius</taxon>
    </lineage>
</organism>